<name>A0A1I8J0Q6_9PLAT</name>
<dbReference type="Pfam" id="PF10256">
    <property type="entry name" value="Erf4"/>
    <property type="match status" value="1"/>
</dbReference>
<dbReference type="Proteomes" id="UP000095280">
    <property type="component" value="Unplaced"/>
</dbReference>
<protein>
    <submittedName>
        <fullName evidence="6">USP domain-containing protein</fullName>
    </submittedName>
</protein>
<evidence type="ECO:0000256" key="3">
    <source>
        <dbReference type="SAM" id="MobiDB-lite"/>
    </source>
</evidence>
<keyword evidence="2" id="KW-0472">Membrane</keyword>
<dbReference type="PANTHER" id="PTHR24006:SF842">
    <property type="entry name" value="UBIQUITIN CARBOXYL-TERMINAL HYDROLASE 40"/>
    <property type="match status" value="1"/>
</dbReference>
<feature type="region of interest" description="Disordered" evidence="3">
    <location>
        <begin position="142"/>
        <end position="165"/>
    </location>
</feature>
<sequence length="1439" mass="161598">MSSSASLDKNPFTAGTTTVGATGTRKVFIPRDFTNGLELRFSTAFPVQLQGRIPEETFVAVVTNINEILTAAERGSPAVYMESIFACLTGYLLYLCIDTHYEKSLKQVSRLVAEYNRTTFEPNRLMLVDPSDRGLRVLEINPAASDLHPPSSPKRRRLQRGQQEEKQQIGFASKAMFHNLFNEEDSAAGPSSTSAPRRMAFDAGNAAALPLQPRGPTKLAGLENQGATCYLNSLIHVILAAPELRRAVMSIRGEQIGLYSEADADKFELKDIEADPNVSASARLRRIPFELQRLLGRLLLSNREALSTRELTRSFGWDQMEHADQHDVQELNRLLFSALEDSLAGVKGAPYEGIAKQIRGSFRTSIRCSECGHASNRSEDFLDLCVTTVGYQRLEDSLNDLFGSEWLQGDNKYRCDGCNRLVDAEKTSRLTHLPPILTLSLMRFDFDFARMTRVKHDGRFTFPYADCLDLGKHLAEHCDAASQGGALYELFAVVIHGGSAMGGHYYAYVRDLEQRGHWWQVDKSDKRNSGDNAQSARPSPSVLKQLLLDDPDQCLPLNELATRFKFVTGQAWSTACKNRWGPILQYVKSNDDVFQVEENGDRILVRLKVNALEAALDADDEAAVRDEEPAANSGKVHGNGLDAASEQHWFDLNDSRISPIRPSDIERQFSGRTSAYMLFYRQCSRNEAIFPLSPDEIKEEMPDWLYRAIKKENKELRSQRKKHDEEVNRVNYALYHESQFKLRSDRLIWDPEPAGDALQPHSTVVISCNKTINDLLCKIDTEMSDLMPEVGCVVCLERTDCGYYALCRLTDPKIVLGDSTVKSAPFMWQCSASNPYVFVSFSRKETESFISGESNRPIKLRFHFRGGESQEVTLPASKPLIDCISGVLPMLSHTLGTDLETAIESKQCYVQRECANDIKKIRLVVPASSLSTSIGDLGFKTGDRLYVSVSKEDSVSIEATCQQVDVTMILKAYQIKQSMFDKVHKDSLAFDPSAWSVEVYSEDLNCFYPVPDSFVVGELSAPRMQLVNNRPLRDDIQEVYIKVTLDSKIANQDPVGIVARLTDRVDKFRRKAADMLNVRRPDFYHLCFVSPTTGDATSEVRDDRTLDSAGIKHATELRIVTGRPLLTGQARVRLFEHLAFDPSDWLVRLSQSPNSLFKQHNDLVIDPNMRVDDLTDLLIKDGHIKEGQAAAMFRRKDKKLQLSALAPSRQVSSCHLNQSGVALCFDRHCGVPPELASRPKHQVDPMLLWLTSKKSDSLNEHYSAPEPLWWPNSYDTEDSAASLYSAVYYQVRLAAKQKQLLLAKRCHERCDWLIIPRVKEALYSQQQQADKLGAAAPLTKLSTTSPYLLRDGDVIAWTIIGAQSDRGESAFSQVMPEYFKGPQDLLVLEQRRQARERRRGQAGPDEDDFTDVGGEGSSSRARPVEKSLQIFVPSYDSME</sequence>
<accession>A0A1I8J0Q6</accession>
<evidence type="ECO:0000256" key="2">
    <source>
        <dbReference type="ARBA" id="ARBA00023136"/>
    </source>
</evidence>
<evidence type="ECO:0000313" key="5">
    <source>
        <dbReference type="Proteomes" id="UP000095280"/>
    </source>
</evidence>
<dbReference type="GO" id="GO:0005634">
    <property type="term" value="C:nucleus"/>
    <property type="evidence" value="ECO:0007669"/>
    <property type="project" value="TreeGrafter"/>
</dbReference>
<dbReference type="GO" id="GO:0004843">
    <property type="term" value="F:cysteine-type deubiquitinase activity"/>
    <property type="evidence" value="ECO:0007669"/>
    <property type="project" value="InterPro"/>
</dbReference>
<dbReference type="PROSITE" id="PS00973">
    <property type="entry name" value="USP_2"/>
    <property type="match status" value="1"/>
</dbReference>
<feature type="domain" description="USP" evidence="4">
    <location>
        <begin position="220"/>
        <end position="683"/>
    </location>
</feature>
<dbReference type="GO" id="GO:0016579">
    <property type="term" value="P:protein deubiquitination"/>
    <property type="evidence" value="ECO:0007669"/>
    <property type="project" value="InterPro"/>
</dbReference>
<evidence type="ECO:0000259" key="4">
    <source>
        <dbReference type="PROSITE" id="PS50235"/>
    </source>
</evidence>
<dbReference type="InterPro" id="IPR018200">
    <property type="entry name" value="USP_CS"/>
</dbReference>
<dbReference type="SUPFAM" id="SSF54001">
    <property type="entry name" value="Cysteine proteinases"/>
    <property type="match status" value="1"/>
</dbReference>
<dbReference type="Pfam" id="PF00443">
    <property type="entry name" value="UCH"/>
    <property type="match status" value="1"/>
</dbReference>
<dbReference type="InterPro" id="IPR028889">
    <property type="entry name" value="USP"/>
</dbReference>
<dbReference type="InterPro" id="IPR050164">
    <property type="entry name" value="Peptidase_C19"/>
</dbReference>
<comment type="subcellular location">
    <subcellularLocation>
        <location evidence="1">Membrane</location>
    </subcellularLocation>
</comment>
<keyword evidence="5" id="KW-1185">Reference proteome</keyword>
<dbReference type="PANTHER" id="PTHR24006">
    <property type="entry name" value="UBIQUITIN CARBOXYL-TERMINAL HYDROLASE"/>
    <property type="match status" value="1"/>
</dbReference>
<evidence type="ECO:0000313" key="6">
    <source>
        <dbReference type="WBParaSite" id="maker-uti_cns_0045393-snap-gene-2.51-mRNA-1"/>
    </source>
</evidence>
<dbReference type="InterPro" id="IPR038765">
    <property type="entry name" value="Papain-like_cys_pep_sf"/>
</dbReference>
<dbReference type="InterPro" id="IPR019383">
    <property type="entry name" value="Golgin_A_7/ERF4"/>
</dbReference>
<dbReference type="GO" id="GO:0005829">
    <property type="term" value="C:cytosol"/>
    <property type="evidence" value="ECO:0007669"/>
    <property type="project" value="TreeGrafter"/>
</dbReference>
<dbReference type="GO" id="GO:0016020">
    <property type="term" value="C:membrane"/>
    <property type="evidence" value="ECO:0007669"/>
    <property type="project" value="UniProtKB-SubCell"/>
</dbReference>
<dbReference type="PROSITE" id="PS50235">
    <property type="entry name" value="USP_3"/>
    <property type="match status" value="1"/>
</dbReference>
<reference evidence="6" key="1">
    <citation type="submission" date="2016-11" db="UniProtKB">
        <authorList>
            <consortium name="WormBaseParasite"/>
        </authorList>
    </citation>
    <scope>IDENTIFICATION</scope>
</reference>
<feature type="region of interest" description="Disordered" evidence="3">
    <location>
        <begin position="1392"/>
        <end position="1425"/>
    </location>
</feature>
<dbReference type="InterPro" id="IPR001394">
    <property type="entry name" value="Peptidase_C19_UCH"/>
</dbReference>
<proteinExistence type="predicted"/>
<dbReference type="WBParaSite" id="maker-uti_cns_0045393-snap-gene-2.51-mRNA-1">
    <property type="protein sequence ID" value="maker-uti_cns_0045393-snap-gene-2.51-mRNA-1"/>
    <property type="gene ID" value="maker-uti_cns_0045393-snap-gene-2.51"/>
</dbReference>
<evidence type="ECO:0000256" key="1">
    <source>
        <dbReference type="ARBA" id="ARBA00004370"/>
    </source>
</evidence>
<dbReference type="Gene3D" id="3.90.70.10">
    <property type="entry name" value="Cysteine proteinases"/>
    <property type="match status" value="2"/>
</dbReference>
<organism evidence="5 6">
    <name type="scientific">Macrostomum lignano</name>
    <dbReference type="NCBI Taxonomy" id="282301"/>
    <lineage>
        <taxon>Eukaryota</taxon>
        <taxon>Metazoa</taxon>
        <taxon>Spiralia</taxon>
        <taxon>Lophotrochozoa</taxon>
        <taxon>Platyhelminthes</taxon>
        <taxon>Rhabditophora</taxon>
        <taxon>Macrostomorpha</taxon>
        <taxon>Macrostomida</taxon>
        <taxon>Macrostomidae</taxon>
        <taxon>Macrostomum</taxon>
    </lineage>
</organism>